<name>A0ABS4UNT2_9ACTN</name>
<gene>
    <name evidence="1" type="ORF">JOF29_004407</name>
</gene>
<keyword evidence="2" id="KW-1185">Reference proteome</keyword>
<accession>A0ABS4UNT2</accession>
<proteinExistence type="predicted"/>
<dbReference type="RefSeq" id="WP_209696280.1">
    <property type="nucleotide sequence ID" value="NZ_BAAAVU010000001.1"/>
</dbReference>
<sequence length="110" mass="12136">MSRDVDTTKPLLLGYIPMHLLMTDAELDAAKQQLEAFADVEGFALNTIYVERVETTPAAFQALVESVNRYEATAVVVPSLTHLTSLGPQSMKDHLEHYTRARVLIPASPP</sequence>
<organism evidence="1 2">
    <name type="scientific">Kribbella aluminosa</name>
    <dbReference type="NCBI Taxonomy" id="416017"/>
    <lineage>
        <taxon>Bacteria</taxon>
        <taxon>Bacillati</taxon>
        <taxon>Actinomycetota</taxon>
        <taxon>Actinomycetes</taxon>
        <taxon>Propionibacteriales</taxon>
        <taxon>Kribbellaceae</taxon>
        <taxon>Kribbella</taxon>
    </lineage>
</organism>
<reference evidence="1 2" key="1">
    <citation type="submission" date="2021-03" db="EMBL/GenBank/DDBJ databases">
        <title>Sequencing the genomes of 1000 actinobacteria strains.</title>
        <authorList>
            <person name="Klenk H.-P."/>
        </authorList>
    </citation>
    <scope>NUCLEOTIDE SEQUENCE [LARGE SCALE GENOMIC DNA]</scope>
    <source>
        <strain evidence="1 2">DSM 18824</strain>
    </source>
</reference>
<comment type="caution">
    <text evidence="1">The sequence shown here is derived from an EMBL/GenBank/DDBJ whole genome shotgun (WGS) entry which is preliminary data.</text>
</comment>
<dbReference type="EMBL" id="JAGINT010000002">
    <property type="protein sequence ID" value="MBP2353297.1"/>
    <property type="molecule type" value="Genomic_DNA"/>
</dbReference>
<dbReference type="Proteomes" id="UP000755585">
    <property type="component" value="Unassembled WGS sequence"/>
</dbReference>
<evidence type="ECO:0000313" key="1">
    <source>
        <dbReference type="EMBL" id="MBP2353297.1"/>
    </source>
</evidence>
<evidence type="ECO:0000313" key="2">
    <source>
        <dbReference type="Proteomes" id="UP000755585"/>
    </source>
</evidence>
<protein>
    <submittedName>
        <fullName evidence="1">Uncharacterized protein</fullName>
    </submittedName>
</protein>